<dbReference type="GO" id="GO:0005768">
    <property type="term" value="C:endosome"/>
    <property type="evidence" value="ECO:0007669"/>
    <property type="project" value="Ensembl"/>
</dbReference>
<evidence type="ECO:0000256" key="14">
    <source>
        <dbReference type="RuleBase" id="RU000688"/>
    </source>
</evidence>
<keyword evidence="2" id="KW-1003">Cell membrane</keyword>
<dbReference type="GO" id="GO:0001618">
    <property type="term" value="F:virus receptor activity"/>
    <property type="evidence" value="ECO:0007669"/>
    <property type="project" value="Ensembl"/>
</dbReference>
<dbReference type="Pfam" id="PF00001">
    <property type="entry name" value="7tm_1"/>
    <property type="match status" value="1"/>
</dbReference>
<comment type="similarity">
    <text evidence="14">Belongs to the G-protein coupled receptor 1 family.</text>
</comment>
<dbReference type="GO" id="GO:0004930">
    <property type="term" value="F:G protein-coupled receptor activity"/>
    <property type="evidence" value="ECO:0000318"/>
    <property type="project" value="GO_Central"/>
</dbReference>
<evidence type="ECO:0000256" key="6">
    <source>
        <dbReference type="ARBA" id="ARBA00023040"/>
    </source>
</evidence>
<protein>
    <recommendedName>
        <fullName evidence="12">G-protein coupled receptor 15</fullName>
    </recommendedName>
</protein>
<keyword evidence="7 15" id="KW-0472">Membrane</keyword>
<evidence type="ECO:0000256" key="10">
    <source>
        <dbReference type="ARBA" id="ARBA00023180"/>
    </source>
</evidence>
<evidence type="ECO:0000313" key="17">
    <source>
        <dbReference type="Ensembl" id="ENSOANP00000045629.1"/>
    </source>
</evidence>
<keyword evidence="9 14" id="KW-0675">Receptor</keyword>
<dbReference type="Proteomes" id="UP000002279">
    <property type="component" value="Chromosome 17"/>
</dbReference>
<dbReference type="InterPro" id="IPR017452">
    <property type="entry name" value="GPCR_Rhodpsn_7TM"/>
</dbReference>
<proteinExistence type="inferred from homology"/>
<feature type="domain" description="G-protein coupled receptors family 1 profile" evidence="16">
    <location>
        <begin position="25"/>
        <end position="277"/>
    </location>
</feature>
<feature type="transmembrane region" description="Helical" evidence="15">
    <location>
        <begin position="169"/>
        <end position="193"/>
    </location>
</feature>
<dbReference type="GO" id="GO:0007186">
    <property type="term" value="P:G protein-coupled receptor signaling pathway"/>
    <property type="evidence" value="ECO:0000318"/>
    <property type="project" value="GO_Central"/>
</dbReference>
<dbReference type="Bgee" id="ENSOANG00000048920">
    <property type="expression patterns" value="Expressed in ovary"/>
</dbReference>
<dbReference type="InterPro" id="IPR000276">
    <property type="entry name" value="GPCR_Rhodpsn"/>
</dbReference>
<organism evidence="17 18">
    <name type="scientific">Ornithorhynchus anatinus</name>
    <name type="common">Duckbill platypus</name>
    <dbReference type="NCBI Taxonomy" id="9258"/>
    <lineage>
        <taxon>Eukaryota</taxon>
        <taxon>Metazoa</taxon>
        <taxon>Chordata</taxon>
        <taxon>Craniata</taxon>
        <taxon>Vertebrata</taxon>
        <taxon>Euteleostomi</taxon>
        <taxon>Mammalia</taxon>
        <taxon>Monotremata</taxon>
        <taxon>Ornithorhynchidae</taxon>
        <taxon>Ornithorhynchus</taxon>
    </lineage>
</organism>
<evidence type="ECO:0000256" key="2">
    <source>
        <dbReference type="ARBA" id="ARBA00022475"/>
    </source>
</evidence>
<evidence type="ECO:0000256" key="13">
    <source>
        <dbReference type="ARBA" id="ARBA00093298"/>
    </source>
</evidence>
<dbReference type="InterPro" id="IPR050119">
    <property type="entry name" value="CCR1-9-like"/>
</dbReference>
<dbReference type="Gene3D" id="1.20.1070.10">
    <property type="entry name" value="Rhodopsin 7-helix transmembrane proteins"/>
    <property type="match status" value="1"/>
</dbReference>
<dbReference type="GO" id="GO:0015026">
    <property type="term" value="F:coreceptor activity"/>
    <property type="evidence" value="ECO:0007669"/>
    <property type="project" value="Ensembl"/>
</dbReference>
<evidence type="ECO:0000256" key="11">
    <source>
        <dbReference type="ARBA" id="ARBA00023224"/>
    </source>
</evidence>
<comment type="function">
    <text evidence="13">G protein-coupled receptor that plays an important role in immune homeostasis. Acts via its natural ligand GPR15LG, a chemokine-like polypeptide strongly expressed in gastrointestinal tissues. GPR15-GPR15LG signaling axis regulates intestinal homeostasis and inflammation through the migration of immune cells. Controls thereby the specific homing of T-cells, particularly FOXP3+ regulatory T-cells (Tregs), to the large intestine lamina propria. Also required for skin localization of thymus-derived dendritic epidermal T-cells. Plays an important role in mediating cytoprotective function as well as angiogenesis of thrombomodulin. Mechanistically, preferentially signals through the Gi/o pathway to inhibit adenylate cyclase activity and activate a phosphatidylinositol-calcium second messenger system that regulates the release of Ca(2+) ions from intracellular stores.</text>
</comment>
<evidence type="ECO:0000256" key="1">
    <source>
        <dbReference type="ARBA" id="ARBA00004651"/>
    </source>
</evidence>
<evidence type="ECO:0000256" key="7">
    <source>
        <dbReference type="ARBA" id="ARBA00023136"/>
    </source>
</evidence>
<feature type="transmembrane region" description="Helical" evidence="15">
    <location>
        <begin position="85"/>
        <end position="104"/>
    </location>
</feature>
<evidence type="ECO:0000256" key="12">
    <source>
        <dbReference type="ARBA" id="ARBA00070824"/>
    </source>
</evidence>
<dbReference type="Ensembl" id="ENSOANT00000070973.1">
    <property type="protein sequence ID" value="ENSOANP00000045629.1"/>
    <property type="gene ID" value="ENSOANG00000048920.1"/>
</dbReference>
<evidence type="ECO:0000259" key="16">
    <source>
        <dbReference type="PROSITE" id="PS50262"/>
    </source>
</evidence>
<dbReference type="PROSITE" id="PS00237">
    <property type="entry name" value="G_PROTEIN_RECEP_F1_1"/>
    <property type="match status" value="1"/>
</dbReference>
<feature type="transmembrane region" description="Helical" evidence="15">
    <location>
        <begin position="12"/>
        <end position="33"/>
    </location>
</feature>
<dbReference type="FunFam" id="1.20.1070.10:FF:000187">
    <property type="entry name" value="G-protein coupled receptor 15"/>
    <property type="match status" value="1"/>
</dbReference>
<comment type="subcellular location">
    <subcellularLocation>
        <location evidence="1">Cell membrane</location>
        <topology evidence="1">Multi-pass membrane protein</topology>
    </subcellularLocation>
</comment>
<dbReference type="SUPFAM" id="SSF81321">
    <property type="entry name" value="Family A G protein-coupled receptor-like"/>
    <property type="match status" value="1"/>
</dbReference>
<dbReference type="GO" id="GO:0005886">
    <property type="term" value="C:plasma membrane"/>
    <property type="evidence" value="ECO:0000318"/>
    <property type="project" value="GO_Central"/>
</dbReference>
<dbReference type="GO" id="GO:0072678">
    <property type="term" value="P:T cell migration"/>
    <property type="evidence" value="ECO:0007669"/>
    <property type="project" value="Ensembl"/>
</dbReference>
<name>A0A6I8NWA2_ORNAN</name>
<dbReference type="PANTHER" id="PTHR10489">
    <property type="entry name" value="CELL ADHESION MOLECULE"/>
    <property type="match status" value="1"/>
</dbReference>
<keyword evidence="8" id="KW-1015">Disulfide bond</keyword>
<keyword evidence="3" id="KW-0597">Phosphoprotein</keyword>
<keyword evidence="4 14" id="KW-0812">Transmembrane</keyword>
<dbReference type="PRINTS" id="PR00237">
    <property type="entry name" value="GPCRRHODOPSN"/>
</dbReference>
<feature type="transmembrane region" description="Helical" evidence="15">
    <location>
        <begin position="45"/>
        <end position="65"/>
    </location>
</feature>
<dbReference type="FunCoup" id="A0A6I8NWA2">
    <property type="interactions" value="248"/>
</dbReference>
<keyword evidence="11 14" id="KW-0807">Transducer</keyword>
<dbReference type="InterPro" id="IPR000248">
    <property type="entry name" value="ATII_rcpt"/>
</dbReference>
<evidence type="ECO:0000256" key="15">
    <source>
        <dbReference type="SAM" id="Phobius"/>
    </source>
</evidence>
<dbReference type="GO" id="GO:0001525">
    <property type="term" value="P:angiogenesis"/>
    <property type="evidence" value="ECO:0007669"/>
    <property type="project" value="Ensembl"/>
</dbReference>
<evidence type="ECO:0000313" key="18">
    <source>
        <dbReference type="Proteomes" id="UP000002279"/>
    </source>
</evidence>
<evidence type="ECO:0000256" key="8">
    <source>
        <dbReference type="ARBA" id="ARBA00023157"/>
    </source>
</evidence>
<evidence type="ECO:0000256" key="9">
    <source>
        <dbReference type="ARBA" id="ARBA00023170"/>
    </source>
</evidence>
<dbReference type="PANTHER" id="PTHR10489:SF954">
    <property type="entry name" value="G PROTEIN-COUPLED RECEPTOR 25"/>
    <property type="match status" value="1"/>
</dbReference>
<evidence type="ECO:0000256" key="4">
    <source>
        <dbReference type="ARBA" id="ARBA00022692"/>
    </source>
</evidence>
<dbReference type="PROSITE" id="PS50262">
    <property type="entry name" value="G_PROTEIN_RECEP_F1_2"/>
    <property type="match status" value="1"/>
</dbReference>
<gene>
    <name evidence="17" type="primary">GPR15</name>
</gene>
<evidence type="ECO:0000256" key="5">
    <source>
        <dbReference type="ARBA" id="ARBA00022989"/>
    </source>
</evidence>
<feature type="transmembrane region" description="Helical" evidence="15">
    <location>
        <begin position="214"/>
        <end position="232"/>
    </location>
</feature>
<keyword evidence="5 15" id="KW-1133">Transmembrane helix</keyword>
<keyword evidence="6 14" id="KW-0297">G-protein coupled receptor</keyword>
<dbReference type="GeneTree" id="ENSGT01130000278303"/>
<evidence type="ECO:0000256" key="3">
    <source>
        <dbReference type="ARBA" id="ARBA00022553"/>
    </source>
</evidence>
<keyword evidence="18" id="KW-1185">Reference proteome</keyword>
<sequence length="333" mass="37458">SNDSLYTSILLPILYSVVFLTGVVGNLILMGSLCFKKGSSRRIDIFIVNLAASDFVFLVTLPLWVDKEASSGLWRTGSFLCKSSSYIISVNMYSSVFFLTCMSADRFLSIVCPSSSRRIRSRSFAAGACISVWLSSCILGLPTALHRTLTFTEGKPFCIDIGATPTKRAYALVSLIFTFFVPLLSILACYLSIMRKLCVHYQHSRKHNKKLRNSIQIIFFVVMAFVFSWAPFNTFKLLSIISGLQEDSFFSSRTLQLGMEFSSPLAFAHSCINPFIYYGFDSYIRRAIGQRLCSCLRSQDYGSSTETSESHLSKINFNYVEDSIRKRKNSVLL</sequence>
<dbReference type="InParanoid" id="A0A6I8NWA2"/>
<dbReference type="GO" id="GO:0007193">
    <property type="term" value="P:adenylate cyclase-inhibiting G protein-coupled receptor signaling pathway"/>
    <property type="evidence" value="ECO:0007669"/>
    <property type="project" value="Ensembl"/>
</dbReference>
<reference evidence="17 18" key="1">
    <citation type="journal article" date="2008" name="Nature">
        <title>Genome analysis of the platypus reveals unique signatures of evolution.</title>
        <authorList>
            <person name="Warren W.C."/>
            <person name="Hillier L.W."/>
            <person name="Marshall Graves J.A."/>
            <person name="Birney E."/>
            <person name="Ponting C.P."/>
            <person name="Grutzner F."/>
            <person name="Belov K."/>
            <person name="Miller W."/>
            <person name="Clarke L."/>
            <person name="Chinwalla A.T."/>
            <person name="Yang S.P."/>
            <person name="Heger A."/>
            <person name="Locke D.P."/>
            <person name="Miethke P."/>
            <person name="Waters P.D."/>
            <person name="Veyrunes F."/>
            <person name="Fulton L."/>
            <person name="Fulton B."/>
            <person name="Graves T."/>
            <person name="Wallis J."/>
            <person name="Puente X.S."/>
            <person name="Lopez-Otin C."/>
            <person name="Ordonez G.R."/>
            <person name="Eichler E.E."/>
            <person name="Chen L."/>
            <person name="Cheng Z."/>
            <person name="Deakin J.E."/>
            <person name="Alsop A."/>
            <person name="Thompson K."/>
            <person name="Kirby P."/>
            <person name="Papenfuss A.T."/>
            <person name="Wakefield M.J."/>
            <person name="Olender T."/>
            <person name="Lancet D."/>
            <person name="Huttley G.A."/>
            <person name="Smit A.F."/>
            <person name="Pask A."/>
            <person name="Temple-Smith P."/>
            <person name="Batzer M.A."/>
            <person name="Walker J.A."/>
            <person name="Konkel M.K."/>
            <person name="Harris R.S."/>
            <person name="Whittington C.M."/>
            <person name="Wong E.S."/>
            <person name="Gemmell N.J."/>
            <person name="Buschiazzo E."/>
            <person name="Vargas Jentzsch I.M."/>
            <person name="Merkel A."/>
            <person name="Schmitz J."/>
            <person name="Zemann A."/>
            <person name="Churakov G."/>
            <person name="Kriegs J.O."/>
            <person name="Brosius J."/>
            <person name="Murchison E.P."/>
            <person name="Sachidanandam R."/>
            <person name="Smith C."/>
            <person name="Hannon G.J."/>
            <person name="Tsend-Ayush E."/>
            <person name="McMillan D."/>
            <person name="Attenborough R."/>
            <person name="Rens W."/>
            <person name="Ferguson-Smith M."/>
            <person name="Lefevre C.M."/>
            <person name="Sharp J.A."/>
            <person name="Nicholas K.R."/>
            <person name="Ray D.A."/>
            <person name="Kube M."/>
            <person name="Reinhardt R."/>
            <person name="Pringle T.H."/>
            <person name="Taylor J."/>
            <person name="Jones R.C."/>
            <person name="Nixon B."/>
            <person name="Dacheux J.L."/>
            <person name="Niwa H."/>
            <person name="Sekita Y."/>
            <person name="Huang X."/>
            <person name="Stark A."/>
            <person name="Kheradpour P."/>
            <person name="Kellis M."/>
            <person name="Flicek P."/>
            <person name="Chen Y."/>
            <person name="Webber C."/>
            <person name="Hardison R."/>
            <person name="Nelson J."/>
            <person name="Hallsworth-Pepin K."/>
            <person name="Delehaunty K."/>
            <person name="Markovic C."/>
            <person name="Minx P."/>
            <person name="Feng Y."/>
            <person name="Kremitzki C."/>
            <person name="Mitreva M."/>
            <person name="Glasscock J."/>
            <person name="Wylie T."/>
            <person name="Wohldmann P."/>
            <person name="Thiru P."/>
            <person name="Nhan M.N."/>
            <person name="Pohl C.S."/>
            <person name="Smith S.M."/>
            <person name="Hou S."/>
            <person name="Nefedov M."/>
            <person name="de Jong P.J."/>
            <person name="Renfree M.B."/>
            <person name="Mardis E.R."/>
            <person name="Wilson R.K."/>
        </authorList>
    </citation>
    <scope>NUCLEOTIDE SEQUENCE [LARGE SCALE GENOMIC DNA]</scope>
    <source>
        <strain evidence="17 18">Glennie</strain>
    </source>
</reference>
<dbReference type="PRINTS" id="PR00241">
    <property type="entry name" value="ANGIOTENSINR"/>
</dbReference>
<accession>A0A6I8NWA2</accession>
<feature type="transmembrane region" description="Helical" evidence="15">
    <location>
        <begin position="124"/>
        <end position="145"/>
    </location>
</feature>
<reference evidence="17" key="2">
    <citation type="submission" date="2025-08" db="UniProtKB">
        <authorList>
            <consortium name="Ensembl"/>
        </authorList>
    </citation>
    <scope>IDENTIFICATION</scope>
    <source>
        <strain evidence="17">Glennie</strain>
    </source>
</reference>
<dbReference type="AlphaFoldDB" id="A0A6I8NWA2"/>
<dbReference type="OMA" id="LTFYCSI"/>
<reference evidence="17" key="3">
    <citation type="submission" date="2025-09" db="UniProtKB">
        <authorList>
            <consortium name="Ensembl"/>
        </authorList>
    </citation>
    <scope>IDENTIFICATION</scope>
    <source>
        <strain evidence="17">Glennie</strain>
    </source>
</reference>
<keyword evidence="10" id="KW-0325">Glycoprotein</keyword>